<protein>
    <submittedName>
        <fullName evidence="2">Uncharacterized protein</fullName>
    </submittedName>
</protein>
<organism evidence="2">
    <name type="scientific">Oryza glumipatula</name>
    <dbReference type="NCBI Taxonomy" id="40148"/>
    <lineage>
        <taxon>Eukaryota</taxon>
        <taxon>Viridiplantae</taxon>
        <taxon>Streptophyta</taxon>
        <taxon>Embryophyta</taxon>
        <taxon>Tracheophyta</taxon>
        <taxon>Spermatophyta</taxon>
        <taxon>Magnoliopsida</taxon>
        <taxon>Liliopsida</taxon>
        <taxon>Poales</taxon>
        <taxon>Poaceae</taxon>
        <taxon>BOP clade</taxon>
        <taxon>Oryzoideae</taxon>
        <taxon>Oryzeae</taxon>
        <taxon>Oryzinae</taxon>
        <taxon>Oryza</taxon>
    </lineage>
</organism>
<feature type="compositionally biased region" description="Basic and acidic residues" evidence="1">
    <location>
        <begin position="173"/>
        <end position="185"/>
    </location>
</feature>
<proteinExistence type="predicted"/>
<feature type="region of interest" description="Disordered" evidence="1">
    <location>
        <begin position="123"/>
        <end position="185"/>
    </location>
</feature>
<dbReference type="EMBL" id="AP011461">
    <property type="protein sequence ID" value="BAX24833.1"/>
    <property type="molecule type" value="Genomic_DNA"/>
</dbReference>
<sequence>MLSTYASYIITELPTRGENGSEFFWIPDLFSETESASRNFFGTSRKRNRKRKYFFGNGIEYDNNSFRRNSESAAVGFGRDEARRRRIRAGREPSPPNLARRLLIVVGGGGEEEMAVVPPPEVAAHSSTEVAAPAAASSRPSRPRHHQLQARAQGGRAVPPPPPAPATAALGGVERRERELRKERE</sequence>
<feature type="compositionally biased region" description="Low complexity" evidence="1">
    <location>
        <begin position="131"/>
        <end position="140"/>
    </location>
</feature>
<dbReference type="AlphaFoldDB" id="A0A1V1H5J2"/>
<accession>A0A1V1H5J2</accession>
<evidence type="ECO:0000256" key="1">
    <source>
        <dbReference type="SAM" id="MobiDB-lite"/>
    </source>
</evidence>
<gene>
    <name evidence="2" type="primary">GL0029M03.26</name>
</gene>
<reference evidence="2" key="1">
    <citation type="submission" date="2009-05" db="EMBL/GenBank/DDBJ databases">
        <title>Oryza sativa Japonica Group genomic DNA, chromosome 6, BAC clone:KMK0024M20, cultivar:Khau Mac Kho.</title>
        <authorList>
            <person name="Matsumoto T."/>
            <person name="Wu J."/>
            <person name="Kanamori H."/>
        </authorList>
    </citation>
    <scope>NUCLEOTIDE SEQUENCE</scope>
    <source>
        <strain evidence="2">IRGC 105668</strain>
    </source>
</reference>
<evidence type="ECO:0000313" key="2">
    <source>
        <dbReference type="EMBL" id="BAX24833.1"/>
    </source>
</evidence>
<name>A0A1V1H5J2_9ORYZ</name>